<proteinExistence type="inferred from homology"/>
<evidence type="ECO:0000256" key="4">
    <source>
        <dbReference type="ARBA" id="ARBA00022692"/>
    </source>
</evidence>
<dbReference type="PANTHER" id="PTHR43005:SF1">
    <property type="entry name" value="SPERMIDINE_PUTRESCINE TRANSPORT SYSTEM PERMEASE PROTEIN"/>
    <property type="match status" value="1"/>
</dbReference>
<accession>A0A537K1Y0</accession>
<dbReference type="GO" id="GO:0055085">
    <property type="term" value="P:transmembrane transport"/>
    <property type="evidence" value="ECO:0007669"/>
    <property type="project" value="InterPro"/>
</dbReference>
<organism evidence="9 10">
    <name type="scientific">Candidatus Segetimicrobium genomatis</name>
    <dbReference type="NCBI Taxonomy" id="2569760"/>
    <lineage>
        <taxon>Bacteria</taxon>
        <taxon>Bacillati</taxon>
        <taxon>Candidatus Sysuimicrobiota</taxon>
        <taxon>Candidatus Sysuimicrobiia</taxon>
        <taxon>Candidatus Sysuimicrobiales</taxon>
        <taxon>Candidatus Segetimicrobiaceae</taxon>
        <taxon>Candidatus Segetimicrobium</taxon>
    </lineage>
</organism>
<keyword evidence="6 7" id="KW-0472">Membrane</keyword>
<feature type="domain" description="ABC transmembrane type-1" evidence="8">
    <location>
        <begin position="111"/>
        <end position="325"/>
    </location>
</feature>
<name>A0A537K1Y0_9BACT</name>
<feature type="transmembrane region" description="Helical" evidence="7">
    <location>
        <begin position="307"/>
        <end position="326"/>
    </location>
</feature>
<dbReference type="InterPro" id="IPR000515">
    <property type="entry name" value="MetI-like"/>
</dbReference>
<comment type="subcellular location">
    <subcellularLocation>
        <location evidence="1 7">Cell membrane</location>
        <topology evidence="1 7">Multi-pass membrane protein</topology>
    </subcellularLocation>
</comment>
<keyword evidence="5 7" id="KW-1133">Transmembrane helix</keyword>
<dbReference type="Proteomes" id="UP000318509">
    <property type="component" value="Unassembled WGS sequence"/>
</dbReference>
<feature type="transmembrane region" description="Helical" evidence="7">
    <location>
        <begin position="275"/>
        <end position="295"/>
    </location>
</feature>
<dbReference type="CDD" id="cd06261">
    <property type="entry name" value="TM_PBP2"/>
    <property type="match status" value="1"/>
</dbReference>
<comment type="caution">
    <text evidence="9">The sequence shown here is derived from an EMBL/GenBank/DDBJ whole genome shotgun (WGS) entry which is preliminary data.</text>
</comment>
<dbReference type="PROSITE" id="PS50928">
    <property type="entry name" value="ABC_TM1"/>
    <property type="match status" value="1"/>
</dbReference>
<feature type="transmembrane region" description="Helical" evidence="7">
    <location>
        <begin position="52"/>
        <end position="73"/>
    </location>
</feature>
<dbReference type="Pfam" id="PF00528">
    <property type="entry name" value="BPD_transp_1"/>
    <property type="match status" value="1"/>
</dbReference>
<evidence type="ECO:0000256" key="1">
    <source>
        <dbReference type="ARBA" id="ARBA00004651"/>
    </source>
</evidence>
<evidence type="ECO:0000256" key="5">
    <source>
        <dbReference type="ARBA" id="ARBA00022989"/>
    </source>
</evidence>
<keyword evidence="3" id="KW-1003">Cell membrane</keyword>
<dbReference type="PANTHER" id="PTHR43005">
    <property type="entry name" value="BLR7065 PROTEIN"/>
    <property type="match status" value="1"/>
</dbReference>
<evidence type="ECO:0000313" key="9">
    <source>
        <dbReference type="EMBL" id="TMI89788.1"/>
    </source>
</evidence>
<evidence type="ECO:0000256" key="3">
    <source>
        <dbReference type="ARBA" id="ARBA00022475"/>
    </source>
</evidence>
<protein>
    <submittedName>
        <fullName evidence="9">Sugar ABC transporter permease</fullName>
    </submittedName>
</protein>
<evidence type="ECO:0000256" key="2">
    <source>
        <dbReference type="ARBA" id="ARBA00022448"/>
    </source>
</evidence>
<dbReference type="EMBL" id="VBAK01000118">
    <property type="protein sequence ID" value="TMI89788.1"/>
    <property type="molecule type" value="Genomic_DNA"/>
</dbReference>
<dbReference type="Gene3D" id="1.10.3720.10">
    <property type="entry name" value="MetI-like"/>
    <property type="match status" value="1"/>
</dbReference>
<reference evidence="9 10" key="1">
    <citation type="journal article" date="2019" name="Nat. Microbiol.">
        <title>Mediterranean grassland soil C-N compound turnover is dependent on rainfall and depth, and is mediated by genomically divergent microorganisms.</title>
        <authorList>
            <person name="Diamond S."/>
            <person name="Andeer P.F."/>
            <person name="Li Z."/>
            <person name="Crits-Christoph A."/>
            <person name="Burstein D."/>
            <person name="Anantharaman K."/>
            <person name="Lane K.R."/>
            <person name="Thomas B.C."/>
            <person name="Pan C."/>
            <person name="Northen T.R."/>
            <person name="Banfield J.F."/>
        </authorList>
    </citation>
    <scope>NUCLEOTIDE SEQUENCE [LARGE SCALE GENOMIC DNA]</scope>
    <source>
        <strain evidence="9">NP_3</strain>
    </source>
</reference>
<dbReference type="AlphaFoldDB" id="A0A537K1Y0"/>
<dbReference type="InterPro" id="IPR035906">
    <property type="entry name" value="MetI-like_sf"/>
</dbReference>
<gene>
    <name evidence="9" type="ORF">E6H00_08530</name>
</gene>
<comment type="similarity">
    <text evidence="7">Belongs to the binding-protein-dependent transport system permease family.</text>
</comment>
<sequence>MGCSSSVPKRESPAVVGHHRAAEIPSGAGVSGRGSRIFGRRSTLSAWVDRHFGVLLVLPAVVLIVLLSAYPLVYSLWVDVVNYDFQIPGHDFVGWQNFKDVVVDPVAATALVNTVVLSSAVVAVELVLGLLLAVAMVRPFRGRGIVMPIVIMPLFMSPAIVGQFWGLLLQRPFGPTDYVLSQLLGRPVTISWLTEAPWNYIAVVLADAWQWTPFMFVILLAGFTSISHELYEAGQLDGASPWHTFYKISLPLVAPILLLAVAFRLLDAVKLFDIIYIMTGGGPGTTTYTAAFYLYEKGFQEFHLSQATAGSWIFLILTIPVISVLVRRLLRPETA</sequence>
<keyword evidence="4 7" id="KW-0812">Transmembrane</keyword>
<feature type="transmembrane region" description="Helical" evidence="7">
    <location>
        <begin position="115"/>
        <end position="137"/>
    </location>
</feature>
<evidence type="ECO:0000256" key="6">
    <source>
        <dbReference type="ARBA" id="ARBA00023136"/>
    </source>
</evidence>
<keyword evidence="2 7" id="KW-0813">Transport</keyword>
<dbReference type="SUPFAM" id="SSF161098">
    <property type="entry name" value="MetI-like"/>
    <property type="match status" value="1"/>
</dbReference>
<dbReference type="GO" id="GO:0005886">
    <property type="term" value="C:plasma membrane"/>
    <property type="evidence" value="ECO:0007669"/>
    <property type="project" value="UniProtKB-SubCell"/>
</dbReference>
<evidence type="ECO:0000313" key="10">
    <source>
        <dbReference type="Proteomes" id="UP000318509"/>
    </source>
</evidence>
<evidence type="ECO:0000259" key="8">
    <source>
        <dbReference type="PROSITE" id="PS50928"/>
    </source>
</evidence>
<feature type="transmembrane region" description="Helical" evidence="7">
    <location>
        <begin position="149"/>
        <end position="168"/>
    </location>
</feature>
<feature type="transmembrane region" description="Helical" evidence="7">
    <location>
        <begin position="244"/>
        <end position="263"/>
    </location>
</feature>
<evidence type="ECO:0000256" key="7">
    <source>
        <dbReference type="RuleBase" id="RU363032"/>
    </source>
</evidence>